<reference evidence="11 12" key="1">
    <citation type="submission" date="2019-07" db="EMBL/GenBank/DDBJ databases">
        <title>Draft genome assembly of a fouling barnacle, Amphibalanus amphitrite (Darwin, 1854): The first reference genome for Thecostraca.</title>
        <authorList>
            <person name="Kim W."/>
        </authorList>
    </citation>
    <scope>NUCLEOTIDE SEQUENCE [LARGE SCALE GENOMIC DNA]</scope>
    <source>
        <strain evidence="11">SNU_AA5</strain>
        <tissue evidence="11">Soma without cirri and trophi</tissue>
    </source>
</reference>
<dbReference type="GO" id="GO:0005886">
    <property type="term" value="C:plasma membrane"/>
    <property type="evidence" value="ECO:0007669"/>
    <property type="project" value="TreeGrafter"/>
</dbReference>
<dbReference type="GO" id="GO:0046872">
    <property type="term" value="F:metal ion binding"/>
    <property type="evidence" value="ECO:0007669"/>
    <property type="project" value="UniProtKB-KW"/>
</dbReference>
<protein>
    <recommendedName>
        <fullName evidence="9">Transporter</fullName>
    </recommendedName>
</protein>
<dbReference type="InterPro" id="IPR000175">
    <property type="entry name" value="Na/ntran_symport"/>
</dbReference>
<evidence type="ECO:0000256" key="5">
    <source>
        <dbReference type="ARBA" id="ARBA00022847"/>
    </source>
</evidence>
<keyword evidence="12" id="KW-1185">Reference proteome</keyword>
<evidence type="ECO:0000256" key="2">
    <source>
        <dbReference type="ARBA" id="ARBA00006459"/>
    </source>
</evidence>
<feature type="binding site" evidence="8">
    <location>
        <position position="66"/>
    </location>
    <ligand>
        <name>Na(+)</name>
        <dbReference type="ChEBI" id="CHEBI:29101"/>
        <label>1</label>
    </ligand>
</feature>
<name>A0A6A4WD67_AMPAM</name>
<evidence type="ECO:0000256" key="8">
    <source>
        <dbReference type="PIRSR" id="PIRSR600175-1"/>
    </source>
</evidence>
<gene>
    <name evidence="11" type="primary">Slc6a18_5</name>
    <name evidence="11" type="ORF">FJT64_002901</name>
</gene>
<dbReference type="InterPro" id="IPR037272">
    <property type="entry name" value="SNS_sf"/>
</dbReference>
<keyword evidence="3 9" id="KW-0813">Transport</keyword>
<comment type="similarity">
    <text evidence="2 9">Belongs to the sodium:neurotransmitter symporter (SNF) (TC 2.A.22) family.</text>
</comment>
<evidence type="ECO:0000256" key="4">
    <source>
        <dbReference type="ARBA" id="ARBA00022692"/>
    </source>
</evidence>
<keyword evidence="7 10" id="KW-0472">Membrane</keyword>
<dbReference type="PRINTS" id="PR00176">
    <property type="entry name" value="NANEUSMPORT"/>
</dbReference>
<comment type="caution">
    <text evidence="11">The sequence shown here is derived from an EMBL/GenBank/DDBJ whole genome shotgun (WGS) entry which is preliminary data.</text>
</comment>
<comment type="subcellular location">
    <subcellularLocation>
        <location evidence="1">Membrane</location>
        <topology evidence="1">Multi-pass membrane protein</topology>
    </subcellularLocation>
</comment>
<feature type="transmembrane region" description="Helical" evidence="10">
    <location>
        <begin position="80"/>
        <end position="100"/>
    </location>
</feature>
<dbReference type="PROSITE" id="PS50267">
    <property type="entry name" value="NA_NEUROTRAN_SYMP_3"/>
    <property type="match status" value="1"/>
</dbReference>
<accession>A0A6A4WD67</accession>
<dbReference type="GO" id="GO:0006865">
    <property type="term" value="P:amino acid transport"/>
    <property type="evidence" value="ECO:0007669"/>
    <property type="project" value="TreeGrafter"/>
</dbReference>
<dbReference type="PANTHER" id="PTHR11616">
    <property type="entry name" value="SODIUM/CHLORIDE DEPENDENT TRANSPORTER"/>
    <property type="match status" value="1"/>
</dbReference>
<feature type="transmembrane region" description="Helical" evidence="10">
    <location>
        <begin position="51"/>
        <end position="68"/>
    </location>
</feature>
<dbReference type="SUPFAM" id="SSF161070">
    <property type="entry name" value="SNF-like"/>
    <property type="match status" value="1"/>
</dbReference>
<keyword evidence="5 9" id="KW-0769">Symport</keyword>
<feature type="binding site" evidence="8">
    <location>
        <position position="61"/>
    </location>
    <ligand>
        <name>Na(+)</name>
        <dbReference type="ChEBI" id="CHEBI:29101"/>
        <label>1</label>
    </ligand>
</feature>
<dbReference type="GO" id="GO:0035725">
    <property type="term" value="P:sodium ion transmembrane transport"/>
    <property type="evidence" value="ECO:0007669"/>
    <property type="project" value="TreeGrafter"/>
</dbReference>
<keyword evidence="4 9" id="KW-0812">Transmembrane</keyword>
<evidence type="ECO:0000313" key="12">
    <source>
        <dbReference type="Proteomes" id="UP000440578"/>
    </source>
</evidence>
<dbReference type="OrthoDB" id="6581954at2759"/>
<dbReference type="PANTHER" id="PTHR11616:SF182">
    <property type="entry name" value="TRANSPORTER"/>
    <property type="match status" value="1"/>
</dbReference>
<keyword evidence="8" id="KW-0479">Metal-binding</keyword>
<keyword evidence="8" id="KW-0915">Sodium</keyword>
<evidence type="ECO:0000256" key="3">
    <source>
        <dbReference type="ARBA" id="ARBA00022448"/>
    </source>
</evidence>
<dbReference type="EMBL" id="VIIS01000969">
    <property type="protein sequence ID" value="KAF0303169.1"/>
    <property type="molecule type" value="Genomic_DNA"/>
</dbReference>
<feature type="binding site" evidence="8">
    <location>
        <position position="59"/>
    </location>
    <ligand>
        <name>Na(+)</name>
        <dbReference type="ChEBI" id="CHEBI:29101"/>
        <label>1</label>
    </ligand>
</feature>
<organism evidence="11 12">
    <name type="scientific">Amphibalanus amphitrite</name>
    <name type="common">Striped barnacle</name>
    <name type="synonym">Balanus amphitrite</name>
    <dbReference type="NCBI Taxonomy" id="1232801"/>
    <lineage>
        <taxon>Eukaryota</taxon>
        <taxon>Metazoa</taxon>
        <taxon>Ecdysozoa</taxon>
        <taxon>Arthropoda</taxon>
        <taxon>Crustacea</taxon>
        <taxon>Multicrustacea</taxon>
        <taxon>Cirripedia</taxon>
        <taxon>Thoracica</taxon>
        <taxon>Thoracicalcarea</taxon>
        <taxon>Balanomorpha</taxon>
        <taxon>Balanoidea</taxon>
        <taxon>Balanidae</taxon>
        <taxon>Amphibalaninae</taxon>
        <taxon>Amphibalanus</taxon>
    </lineage>
</organism>
<evidence type="ECO:0000256" key="6">
    <source>
        <dbReference type="ARBA" id="ARBA00022989"/>
    </source>
</evidence>
<dbReference type="Proteomes" id="UP000440578">
    <property type="component" value="Unassembled WGS sequence"/>
</dbReference>
<evidence type="ECO:0000256" key="9">
    <source>
        <dbReference type="RuleBase" id="RU003732"/>
    </source>
</evidence>
<sequence length="309" mass="34190">MMRPAESSSSLGSDASGVGNAEFDPIQVTDAGGTTGQVTVQKERASWDNKIQFMLSVIGYAVGLGNVWRFPYLCQQNGGGAFLIPYFIMLVIEGVPLFYMELAIGQRLRKGSLGVWNSIHPLIEKFAGASAKDKLCIISFDEMQLKPRLAYQRGDNVIEGFTDHGSLCRANACADHALVMMVRGVSAGRRAVRSERRDDGFGSDHASHRAADWCGQLQPRRSGTPLPYSIRLAVLSTPFRRCTPTCSRVDRELVDAMADRLSTVVSRPDRQVIYLNRTPEDAYRPLVGGTNPPLLAFRYGWEWSVRRLS</sequence>
<keyword evidence="6 10" id="KW-1133">Transmembrane helix</keyword>
<evidence type="ECO:0000256" key="7">
    <source>
        <dbReference type="ARBA" id="ARBA00023136"/>
    </source>
</evidence>
<dbReference type="PROSITE" id="PS00610">
    <property type="entry name" value="NA_NEUROTRAN_SYMP_1"/>
    <property type="match status" value="1"/>
</dbReference>
<evidence type="ECO:0000256" key="10">
    <source>
        <dbReference type="SAM" id="Phobius"/>
    </source>
</evidence>
<dbReference type="Pfam" id="PF00209">
    <property type="entry name" value="SNF"/>
    <property type="match status" value="1"/>
</dbReference>
<proteinExistence type="inferred from homology"/>
<dbReference type="AlphaFoldDB" id="A0A6A4WD67"/>
<evidence type="ECO:0000256" key="1">
    <source>
        <dbReference type="ARBA" id="ARBA00004141"/>
    </source>
</evidence>
<feature type="binding site" evidence="8">
    <location>
        <position position="62"/>
    </location>
    <ligand>
        <name>Na(+)</name>
        <dbReference type="ChEBI" id="CHEBI:29101"/>
        <label>1</label>
    </ligand>
</feature>
<evidence type="ECO:0000313" key="11">
    <source>
        <dbReference type="EMBL" id="KAF0303169.1"/>
    </source>
</evidence>
<dbReference type="GO" id="GO:0015293">
    <property type="term" value="F:symporter activity"/>
    <property type="evidence" value="ECO:0007669"/>
    <property type="project" value="UniProtKB-KW"/>
</dbReference>